<protein>
    <recommendedName>
        <fullName evidence="2 8">Elongation factor G</fullName>
        <shortName evidence="8">EF-G</shortName>
    </recommendedName>
</protein>
<comment type="caution">
    <text evidence="10">The sequence shown here is derived from an EMBL/GenBank/DDBJ whole genome shotgun (WGS) entry which is preliminary data.</text>
</comment>
<keyword evidence="4 8" id="KW-0251">Elongation factor</keyword>
<dbReference type="PROSITE" id="PS51722">
    <property type="entry name" value="G_TR_2"/>
    <property type="match status" value="1"/>
</dbReference>
<dbReference type="NCBIfam" id="TIGR00484">
    <property type="entry name" value="EF-G"/>
    <property type="match status" value="1"/>
</dbReference>
<keyword evidence="11" id="KW-1185">Reference proteome</keyword>
<dbReference type="InterPro" id="IPR035649">
    <property type="entry name" value="EFG_V"/>
</dbReference>
<dbReference type="EMBL" id="FCOA02000027">
    <property type="protein sequence ID" value="SAK84948.1"/>
    <property type="molecule type" value="Genomic_DNA"/>
</dbReference>
<dbReference type="InterPro" id="IPR005517">
    <property type="entry name" value="Transl_elong_EFG/EF2_IV"/>
</dbReference>
<dbReference type="InterPro" id="IPR027417">
    <property type="entry name" value="P-loop_NTPase"/>
</dbReference>
<comment type="subcellular location">
    <subcellularLocation>
        <location evidence="8">Cytoplasm</location>
    </subcellularLocation>
</comment>
<dbReference type="GO" id="GO:0003746">
    <property type="term" value="F:translation elongation factor activity"/>
    <property type="evidence" value="ECO:0007669"/>
    <property type="project" value="UniProtKB-UniRule"/>
</dbReference>
<dbReference type="CDD" id="cd16262">
    <property type="entry name" value="EFG_III"/>
    <property type="match status" value="1"/>
</dbReference>
<evidence type="ECO:0000256" key="5">
    <source>
        <dbReference type="ARBA" id="ARBA00022917"/>
    </source>
</evidence>
<feature type="binding site" evidence="8">
    <location>
        <begin position="17"/>
        <end position="24"/>
    </location>
    <ligand>
        <name>GTP</name>
        <dbReference type="ChEBI" id="CHEBI:37565"/>
    </ligand>
</feature>
<dbReference type="InterPro" id="IPR041095">
    <property type="entry name" value="EFG_II"/>
</dbReference>
<proteinExistence type="inferred from homology"/>
<dbReference type="InterPro" id="IPR009022">
    <property type="entry name" value="EFG_III"/>
</dbReference>
<dbReference type="CDD" id="cd03713">
    <property type="entry name" value="EFG_mtEFG_C"/>
    <property type="match status" value="1"/>
</dbReference>
<dbReference type="NCBIfam" id="TIGR00231">
    <property type="entry name" value="small_GTP"/>
    <property type="match status" value="1"/>
</dbReference>
<dbReference type="Proteomes" id="UP000054851">
    <property type="component" value="Unassembled WGS sequence"/>
</dbReference>
<dbReference type="FunFam" id="3.30.230.10:FF:000003">
    <property type="entry name" value="Elongation factor G"/>
    <property type="match status" value="1"/>
</dbReference>
<dbReference type="FunFam" id="2.40.30.10:FF:000006">
    <property type="entry name" value="Elongation factor G"/>
    <property type="match status" value="1"/>
</dbReference>
<keyword evidence="8" id="KW-0963">Cytoplasm</keyword>
<dbReference type="InterPro" id="IPR020568">
    <property type="entry name" value="Ribosomal_Su5_D2-typ_SF"/>
</dbReference>
<dbReference type="InterPro" id="IPR000640">
    <property type="entry name" value="EFG_V-like"/>
</dbReference>
<dbReference type="PROSITE" id="PS00301">
    <property type="entry name" value="G_TR_1"/>
    <property type="match status" value="1"/>
</dbReference>
<dbReference type="SMART" id="SM00838">
    <property type="entry name" value="EFG_C"/>
    <property type="match status" value="1"/>
</dbReference>
<dbReference type="Gene3D" id="3.30.70.240">
    <property type="match status" value="1"/>
</dbReference>
<dbReference type="InterPro" id="IPR004161">
    <property type="entry name" value="EFTu-like_2"/>
</dbReference>
<dbReference type="Gene3D" id="3.30.70.870">
    <property type="entry name" value="Elongation Factor G (Translational Gtpase), domain 3"/>
    <property type="match status" value="1"/>
</dbReference>
<dbReference type="FunFam" id="3.30.70.240:FF:000001">
    <property type="entry name" value="Elongation factor G"/>
    <property type="match status" value="1"/>
</dbReference>
<dbReference type="Pfam" id="PF03764">
    <property type="entry name" value="EFG_IV"/>
    <property type="match status" value="1"/>
</dbReference>
<comment type="function">
    <text evidence="7 8">Catalyzes the GTP-dependent ribosomal translocation step during translation elongation. During this step, the ribosome changes from the pre-translocational (PRE) to the post-translocational (POST) state as the newly formed A-site-bound peptidyl-tRNA and P-site-bound deacylated tRNA move to the P and E sites, respectively. Catalyzes the coordinated movement of the two tRNA molecules, the mRNA and conformational changes in the ribosome.</text>
</comment>
<dbReference type="FunFam" id="3.40.50.300:FF:000029">
    <property type="entry name" value="Elongation factor G"/>
    <property type="match status" value="1"/>
</dbReference>
<evidence type="ECO:0000256" key="8">
    <source>
        <dbReference type="HAMAP-Rule" id="MF_00054"/>
    </source>
</evidence>
<evidence type="ECO:0000313" key="10">
    <source>
        <dbReference type="EMBL" id="SAK84948.1"/>
    </source>
</evidence>
<dbReference type="Pfam" id="PF00679">
    <property type="entry name" value="EFG_C"/>
    <property type="match status" value="1"/>
</dbReference>
<dbReference type="PANTHER" id="PTHR43261">
    <property type="entry name" value="TRANSLATION ELONGATION FACTOR G-RELATED"/>
    <property type="match status" value="1"/>
</dbReference>
<dbReference type="GO" id="GO:0032790">
    <property type="term" value="P:ribosome disassembly"/>
    <property type="evidence" value="ECO:0007669"/>
    <property type="project" value="TreeGrafter"/>
</dbReference>
<evidence type="ECO:0000256" key="7">
    <source>
        <dbReference type="ARBA" id="ARBA00024731"/>
    </source>
</evidence>
<name>A0A158CRJ5_9BURK</name>
<organism evidence="10 11">
    <name type="scientific">Caballeronia hypogeia</name>
    <dbReference type="NCBI Taxonomy" id="1777140"/>
    <lineage>
        <taxon>Bacteria</taxon>
        <taxon>Pseudomonadati</taxon>
        <taxon>Pseudomonadota</taxon>
        <taxon>Betaproteobacteria</taxon>
        <taxon>Burkholderiales</taxon>
        <taxon>Burkholderiaceae</taxon>
        <taxon>Caballeronia</taxon>
    </lineage>
</organism>
<dbReference type="AlphaFoldDB" id="A0A158CRJ5"/>
<dbReference type="InterPro" id="IPR005225">
    <property type="entry name" value="Small_GTP-bd"/>
</dbReference>
<dbReference type="InterPro" id="IPR009000">
    <property type="entry name" value="Transl_B-barrel_sf"/>
</dbReference>
<evidence type="ECO:0000256" key="4">
    <source>
        <dbReference type="ARBA" id="ARBA00022768"/>
    </source>
</evidence>
<dbReference type="InterPro" id="IPR047872">
    <property type="entry name" value="EFG_IV"/>
</dbReference>
<dbReference type="FunFam" id="3.30.70.870:FF:000001">
    <property type="entry name" value="Elongation factor G"/>
    <property type="match status" value="1"/>
</dbReference>
<evidence type="ECO:0000256" key="1">
    <source>
        <dbReference type="ARBA" id="ARBA00005870"/>
    </source>
</evidence>
<feature type="binding site" evidence="8">
    <location>
        <begin position="88"/>
        <end position="92"/>
    </location>
    <ligand>
        <name>GTP</name>
        <dbReference type="ChEBI" id="CHEBI:37565"/>
    </ligand>
</feature>
<dbReference type="Gene3D" id="3.30.230.10">
    <property type="match status" value="1"/>
</dbReference>
<dbReference type="Gene3D" id="3.40.50.300">
    <property type="entry name" value="P-loop containing nucleotide triphosphate hydrolases"/>
    <property type="match status" value="1"/>
</dbReference>
<reference evidence="10" key="1">
    <citation type="submission" date="2016-01" db="EMBL/GenBank/DDBJ databases">
        <authorList>
            <person name="Peeters C."/>
        </authorList>
    </citation>
    <scope>NUCLEOTIDE SEQUENCE</scope>
    <source>
        <strain evidence="10">LMG 29322</strain>
    </source>
</reference>
<keyword evidence="6 8" id="KW-0342">GTP-binding</keyword>
<evidence type="ECO:0000313" key="11">
    <source>
        <dbReference type="Proteomes" id="UP000054851"/>
    </source>
</evidence>
<dbReference type="GO" id="GO:0005525">
    <property type="term" value="F:GTP binding"/>
    <property type="evidence" value="ECO:0007669"/>
    <property type="project" value="UniProtKB-UniRule"/>
</dbReference>
<dbReference type="OrthoDB" id="9804431at2"/>
<evidence type="ECO:0000256" key="6">
    <source>
        <dbReference type="ARBA" id="ARBA00023134"/>
    </source>
</evidence>
<dbReference type="RefSeq" id="WP_061170921.1">
    <property type="nucleotide sequence ID" value="NZ_FCOA02000027.1"/>
</dbReference>
<dbReference type="GO" id="GO:0003924">
    <property type="term" value="F:GTPase activity"/>
    <property type="evidence" value="ECO:0007669"/>
    <property type="project" value="InterPro"/>
</dbReference>
<dbReference type="PANTHER" id="PTHR43261:SF1">
    <property type="entry name" value="RIBOSOME-RELEASING FACTOR 2, MITOCHONDRIAL"/>
    <property type="match status" value="1"/>
</dbReference>
<keyword evidence="5 8" id="KW-0648">Protein biosynthesis</keyword>
<dbReference type="Pfam" id="PF00009">
    <property type="entry name" value="GTP_EFTU"/>
    <property type="match status" value="1"/>
</dbReference>
<comment type="similarity">
    <text evidence="1 8">Belongs to the TRAFAC class translation factor GTPase superfamily. Classic translation factor GTPase family. EF-G/EF-2 subfamily.</text>
</comment>
<dbReference type="Pfam" id="PF14492">
    <property type="entry name" value="EFG_III"/>
    <property type="match status" value="1"/>
</dbReference>
<dbReference type="Gene3D" id="2.40.30.10">
    <property type="entry name" value="Translation factors"/>
    <property type="match status" value="1"/>
</dbReference>
<sequence>MARKTPIERYRNIGISAHIDAGKTTTTERILFYTGVNHKIGEVHDGAATMDWMEQEQERGITITSAATTAFWKGMGGNYPEHRINIIDTPGHVDFTIEVERSMRVLDGACMVYCAVGGVQPQSETVWRQANKYKVPRLAFVNKMDRTGANFFKVYDQLKNRLKANPVPVVVPIGAEENFKGVVDLLKMKAIIWDEASQGTKFDYVDIPAELVDTCNEWREKMIESAAEASEELMEKYLGGEELSEAEIVKAIRDRTIACEIQPMLCGTAFKNKGVQRMLDAVIDFLPSPVDIPPVTGELESGEKGERRASDDEKFSSLAFKIMTDPFVGQLIFFRVYSGVVNSGDTVLNATKDKKERLGRILQMHANQREEIKEVRAGDIAAAVGLKEATTGDTLCDPQHPIVLERMIFPEPVISQAVEPKTKPDQEKMGLALNRLAQEDPSFRVQTDEESGQTIISGMGELHLEILVDRMRREFNVEATVGKPQVAYRETIRSKAEDVDGKFVKQSGGRGQYGHAVITLEPNEQGKGYEFLDEIKGGVIPREYIPAVDKGIQETLKSGVLAGFPVVDVKVHLTFGSYHDVDSNENAFRMAGSMAFKEAMRKASPVILEPMMAVEVETPEDYMGNVMGDLSGRRGIVQGMEDMIGGGKIVRAEVPLSEMFGYSTSLRSLTQGRATYTMEFKHYAEAPRNVAEAIINAKGK</sequence>
<accession>A0A158CRJ5</accession>
<dbReference type="STRING" id="1777140.AWB79_05848"/>
<dbReference type="HAMAP" id="MF_00054_B">
    <property type="entry name" value="EF_G_EF_2_B"/>
    <property type="match status" value="1"/>
</dbReference>
<feature type="binding site" evidence="8">
    <location>
        <begin position="142"/>
        <end position="145"/>
    </location>
    <ligand>
        <name>GTP</name>
        <dbReference type="ChEBI" id="CHEBI:37565"/>
    </ligand>
</feature>
<dbReference type="CDD" id="cd01434">
    <property type="entry name" value="EFG_mtEFG1_IV"/>
    <property type="match status" value="1"/>
</dbReference>
<dbReference type="InterPro" id="IPR000795">
    <property type="entry name" value="T_Tr_GTP-bd_dom"/>
</dbReference>
<dbReference type="SUPFAM" id="SSF50447">
    <property type="entry name" value="Translation proteins"/>
    <property type="match status" value="1"/>
</dbReference>
<evidence type="ECO:0000256" key="3">
    <source>
        <dbReference type="ARBA" id="ARBA00022741"/>
    </source>
</evidence>
<dbReference type="SMART" id="SM00889">
    <property type="entry name" value="EFG_IV"/>
    <property type="match status" value="1"/>
</dbReference>
<dbReference type="InterPro" id="IPR014721">
    <property type="entry name" value="Ribsml_uS5_D2-typ_fold_subgr"/>
</dbReference>
<dbReference type="NCBIfam" id="NF009381">
    <property type="entry name" value="PRK12740.1-5"/>
    <property type="match status" value="1"/>
</dbReference>
<evidence type="ECO:0000256" key="2">
    <source>
        <dbReference type="ARBA" id="ARBA00017872"/>
    </source>
</evidence>
<dbReference type="SUPFAM" id="SSF54980">
    <property type="entry name" value="EF-G C-terminal domain-like"/>
    <property type="match status" value="2"/>
</dbReference>
<dbReference type="InterPro" id="IPR031157">
    <property type="entry name" value="G_TR_CS"/>
</dbReference>
<dbReference type="InterPro" id="IPR035647">
    <property type="entry name" value="EFG_III/V"/>
</dbReference>
<feature type="domain" description="Tr-type G" evidence="9">
    <location>
        <begin position="8"/>
        <end position="290"/>
    </location>
</feature>
<dbReference type="SUPFAM" id="SSF52540">
    <property type="entry name" value="P-loop containing nucleoside triphosphate hydrolases"/>
    <property type="match status" value="1"/>
</dbReference>
<dbReference type="SUPFAM" id="SSF54211">
    <property type="entry name" value="Ribosomal protein S5 domain 2-like"/>
    <property type="match status" value="1"/>
</dbReference>
<dbReference type="GO" id="GO:0097216">
    <property type="term" value="F:guanosine tetraphosphate binding"/>
    <property type="evidence" value="ECO:0007669"/>
    <property type="project" value="UniProtKB-ARBA"/>
</dbReference>
<dbReference type="InterPro" id="IPR004540">
    <property type="entry name" value="Transl_elong_EFG/EF2"/>
</dbReference>
<dbReference type="CDD" id="cd04088">
    <property type="entry name" value="EFG_mtEFG_II"/>
    <property type="match status" value="1"/>
</dbReference>
<dbReference type="Pfam" id="PF03144">
    <property type="entry name" value="GTP_EFTU_D2"/>
    <property type="match status" value="1"/>
</dbReference>
<keyword evidence="3 8" id="KW-0547">Nucleotide-binding</keyword>
<dbReference type="GO" id="GO:0005737">
    <property type="term" value="C:cytoplasm"/>
    <property type="evidence" value="ECO:0007669"/>
    <property type="project" value="UniProtKB-SubCell"/>
</dbReference>
<dbReference type="PRINTS" id="PR00315">
    <property type="entry name" value="ELONGATNFCT"/>
</dbReference>
<evidence type="ECO:0000259" key="9">
    <source>
        <dbReference type="PROSITE" id="PS51722"/>
    </source>
</evidence>
<gene>
    <name evidence="8" type="primary">fusA</name>
    <name evidence="10" type="ORF">AWB79_05848</name>
</gene>
<dbReference type="CDD" id="cd01886">
    <property type="entry name" value="EF-G"/>
    <property type="match status" value="1"/>
</dbReference>